<dbReference type="PANTHER" id="PTHR11069">
    <property type="entry name" value="GLUCOSYLCERAMIDASE"/>
    <property type="match status" value="1"/>
</dbReference>
<keyword evidence="4" id="KW-0326">Glycosidase</keyword>
<dbReference type="SUPFAM" id="SSF51445">
    <property type="entry name" value="(Trans)glycosidases"/>
    <property type="match status" value="1"/>
</dbReference>
<proteinExistence type="inferred from homology"/>
<evidence type="ECO:0000256" key="3">
    <source>
        <dbReference type="ARBA" id="ARBA00022801"/>
    </source>
</evidence>
<dbReference type="InterPro" id="IPR013780">
    <property type="entry name" value="Glyco_hydro_b"/>
</dbReference>
<dbReference type="Pfam" id="PF02055">
    <property type="entry name" value="Glyco_hydro_30"/>
    <property type="match status" value="1"/>
</dbReference>
<sequence>MLRGFVAITLLGLPAAHPAQPAAPPVVTVNERVRHQEMDGFGVSQAFRRNELLEALPAAQQREVLDLWFDRTKGAGLSILRLGIGSSPTGSPYDHMVTIQPENPGGPDAPPKYIWDGDDNSQVWVAKEAQRYGVKRFFADAWSAPGYMKDNGDDKNGGTLLPEWRQAYANYLVAYTKFYAKEGIKITDLGFTNEPDWTATYASMRFTPQQAAEFVKVLGPVVPRGTNVVCCDSFGWNESKAYTAAIEADPQARRHVKVHTGHTYASPVDAPLPTSRKTWMSEWNPNGNTWNENWDDGSGYDGFTIAQAVHDALTLGNVSAYVYWLGGSRGATRALLQLDEVAKTYHVSKRLWALAAYSRFIRPGAVRLEASAADPALKVSAFRNPDGSRVVEVLNTGTAPVTWQGVRGRATAYVTDNTNSLTPSAVTGRTVTLQPRALTTIVTR</sequence>
<evidence type="ECO:0000313" key="7">
    <source>
        <dbReference type="EMBL" id="SEF76896.1"/>
    </source>
</evidence>
<dbReference type="EMBL" id="FNVT01000001">
    <property type="protein sequence ID" value="SEF76896.1"/>
    <property type="molecule type" value="Genomic_DNA"/>
</dbReference>
<evidence type="ECO:0000256" key="1">
    <source>
        <dbReference type="ARBA" id="ARBA00005382"/>
    </source>
</evidence>
<evidence type="ECO:0000259" key="6">
    <source>
        <dbReference type="Pfam" id="PF17189"/>
    </source>
</evidence>
<dbReference type="PANTHER" id="PTHR11069:SF23">
    <property type="entry name" value="LYSOSOMAL ACID GLUCOSYLCERAMIDASE"/>
    <property type="match status" value="1"/>
</dbReference>
<name>A0A1H5UPE1_9ACTN</name>
<reference evidence="7 8" key="1">
    <citation type="submission" date="2016-10" db="EMBL/GenBank/DDBJ databases">
        <authorList>
            <person name="de Groot N.N."/>
        </authorList>
    </citation>
    <scope>NUCLEOTIDE SEQUENCE [LARGE SCALE GENOMIC DNA]</scope>
    <source>
        <strain evidence="7 8">CGMCC 4.7037</strain>
    </source>
</reference>
<dbReference type="Gene3D" id="3.20.20.80">
    <property type="entry name" value="Glycosidases"/>
    <property type="match status" value="1"/>
</dbReference>
<dbReference type="GO" id="GO:0016020">
    <property type="term" value="C:membrane"/>
    <property type="evidence" value="ECO:0007669"/>
    <property type="project" value="GOC"/>
</dbReference>
<evidence type="ECO:0000259" key="5">
    <source>
        <dbReference type="Pfam" id="PF02055"/>
    </source>
</evidence>
<dbReference type="SUPFAM" id="SSF51011">
    <property type="entry name" value="Glycosyl hydrolase domain"/>
    <property type="match status" value="1"/>
</dbReference>
<dbReference type="InterPro" id="IPR001139">
    <property type="entry name" value="Glyco_hydro_30"/>
</dbReference>
<keyword evidence="8" id="KW-1185">Reference proteome</keyword>
<protein>
    <submittedName>
        <fullName evidence="7">Glucosylceramidase</fullName>
    </submittedName>
</protein>
<accession>A0A1H5UPE1</accession>
<dbReference type="OrthoDB" id="9806701at2"/>
<dbReference type="Pfam" id="PF17189">
    <property type="entry name" value="Glyco_hydro_30C"/>
    <property type="match status" value="1"/>
</dbReference>
<dbReference type="GO" id="GO:0006680">
    <property type="term" value="P:glucosylceramide catabolic process"/>
    <property type="evidence" value="ECO:0007669"/>
    <property type="project" value="TreeGrafter"/>
</dbReference>
<dbReference type="InterPro" id="IPR017853">
    <property type="entry name" value="GH"/>
</dbReference>
<keyword evidence="3 4" id="KW-0378">Hydrolase</keyword>
<feature type="domain" description="Glycosyl hydrolase family 30 TIM-barrel" evidence="5">
    <location>
        <begin position="118"/>
        <end position="226"/>
    </location>
</feature>
<keyword evidence="2" id="KW-0732">Signal</keyword>
<organism evidence="7 8">
    <name type="scientific">Nonomuraea solani</name>
    <dbReference type="NCBI Taxonomy" id="1144553"/>
    <lineage>
        <taxon>Bacteria</taxon>
        <taxon>Bacillati</taxon>
        <taxon>Actinomycetota</taxon>
        <taxon>Actinomycetes</taxon>
        <taxon>Streptosporangiales</taxon>
        <taxon>Streptosporangiaceae</taxon>
        <taxon>Nonomuraea</taxon>
    </lineage>
</organism>
<dbReference type="InterPro" id="IPR033452">
    <property type="entry name" value="GH30_C"/>
</dbReference>
<dbReference type="InterPro" id="IPR033453">
    <property type="entry name" value="Glyco_hydro_30_TIM-barrel"/>
</dbReference>
<dbReference type="Gene3D" id="2.60.40.1180">
    <property type="entry name" value="Golgi alpha-mannosidase II"/>
    <property type="match status" value="1"/>
</dbReference>
<dbReference type="GO" id="GO:0004348">
    <property type="term" value="F:glucosylceramidase activity"/>
    <property type="evidence" value="ECO:0007669"/>
    <property type="project" value="InterPro"/>
</dbReference>
<dbReference type="RefSeq" id="WP_103954133.1">
    <property type="nucleotide sequence ID" value="NZ_FNVT01000001.1"/>
</dbReference>
<comment type="similarity">
    <text evidence="1 4">Belongs to the glycosyl hydrolase 30 family.</text>
</comment>
<dbReference type="AlphaFoldDB" id="A0A1H5UPE1"/>
<evidence type="ECO:0000313" key="8">
    <source>
        <dbReference type="Proteomes" id="UP000236732"/>
    </source>
</evidence>
<evidence type="ECO:0000256" key="4">
    <source>
        <dbReference type="RuleBase" id="RU361188"/>
    </source>
</evidence>
<gene>
    <name evidence="7" type="ORF">SAMN05444920_101596</name>
</gene>
<dbReference type="Proteomes" id="UP000236732">
    <property type="component" value="Unassembled WGS sequence"/>
</dbReference>
<evidence type="ECO:0000256" key="2">
    <source>
        <dbReference type="ARBA" id="ARBA00022729"/>
    </source>
</evidence>
<feature type="domain" description="Glycosyl hydrolase family 30 beta sandwich" evidence="6">
    <location>
        <begin position="364"/>
        <end position="404"/>
    </location>
</feature>